<dbReference type="PROSITE" id="PS50968">
    <property type="entry name" value="BIOTINYL_LIPOYL"/>
    <property type="match status" value="1"/>
</dbReference>
<dbReference type="Proteomes" id="UP000321085">
    <property type="component" value="Unassembled WGS sequence"/>
</dbReference>
<dbReference type="Pfam" id="PF02785">
    <property type="entry name" value="Biotin_carb_C"/>
    <property type="match status" value="1"/>
</dbReference>
<dbReference type="InterPro" id="IPR005481">
    <property type="entry name" value="BC-like_N"/>
</dbReference>
<dbReference type="GO" id="GO:0016874">
    <property type="term" value="F:ligase activity"/>
    <property type="evidence" value="ECO:0007669"/>
    <property type="project" value="UniProtKB-KW"/>
</dbReference>
<dbReference type="SUPFAM" id="SSF50891">
    <property type="entry name" value="Cyclophilin-like"/>
    <property type="match status" value="2"/>
</dbReference>
<dbReference type="Gene3D" id="2.40.100.10">
    <property type="entry name" value="Cyclophilin-like"/>
    <property type="match status" value="2"/>
</dbReference>
<dbReference type="InterPro" id="IPR011054">
    <property type="entry name" value="Rudment_hybrid_motif"/>
</dbReference>
<keyword evidence="4" id="KW-0378">Hydrolase</keyword>
<keyword evidence="12" id="KW-1185">Reference proteome</keyword>
<dbReference type="NCBIfam" id="TIGR02712">
    <property type="entry name" value="urea_carbox"/>
    <property type="match status" value="1"/>
</dbReference>
<dbReference type="InterPro" id="IPR003778">
    <property type="entry name" value="CT_A_B"/>
</dbReference>
<dbReference type="InterPro" id="IPR011764">
    <property type="entry name" value="Biotin_carboxylation_dom"/>
</dbReference>
<evidence type="ECO:0000259" key="8">
    <source>
        <dbReference type="PROSITE" id="PS50968"/>
    </source>
</evidence>
<evidence type="ECO:0000256" key="3">
    <source>
        <dbReference type="ARBA" id="ARBA00022741"/>
    </source>
</evidence>
<dbReference type="GO" id="GO:0005524">
    <property type="term" value="F:ATP binding"/>
    <property type="evidence" value="ECO:0007669"/>
    <property type="project" value="UniProtKB-UniRule"/>
</dbReference>
<accession>A0A512BZH6</accession>
<sequence>MFKKVLIASRGEIVGRVARTLRRMGIRSVAVYSDADRFTRPVLDADEAIYIGPAPAAQSYLQIEAILEACRRTGAEAVHPGYGFLSENVAFAERLAAEGIRFIGPQPRHLREFGLKHTARELARASGVPLLPGSDLLDTADSALQAAESIGYPVMLKSTAGGGGIGMQLCDSPEAVRERFESVRRTAQAGFGDDRLYLERFVAEARHIEVQIFGDGKGNVIALGERDCSLQRRNQKVVEETPAPGLSDGLRQRLHQAAIALGRSVNYESAGTVEFIYDVGREDFYFLEVNTRLQVEHPVTEAVFGVDLVEWMIRQAAGVDVLGGAHTLAPRGAAIEVRVYAENPGANFRPSAGVLTEVSFPDFARVDGWIERGTDVTSFYDPMLAKVIVSGEDRAEAIIRLRGALDETRISGIETNLDYLRAIAASETFETGRVATNVLPSFTFRPQSITVLQPGAQTTLQELPGRLGLWDVGVPPSGPMDERSFRCANRIVGNAETTAALEITARGPVLTFACDADIGIVGASMTAKLDGTDVPNNVPVPVRAGQTLAFGGVEGPGMRAYLAVCGGFKAPLMLGSRATFTLGGFGGHATGAVKAGDVLHLGAADPVGQPRPLVPAEIPELSRTWSIGVLYGPHGAPDFFLDEDIETLFEATYEVHFNSARTGVRLMGPKPKWARLDGGEAGLHPSNIHDNAYAVGSIDFTGDMPIILGPDGPSLGGFVCPAVVAREELWKTGQLKPGDTVRFVPLVREGDPVAGPTITLQPQSGSAILGQLDDRPMPVVYRRAGDDNLLVEYGPMALDIGLRMRVHLLAAAVKAAQLPGLIDMTPGIRSLQIHYDGTQLSRERLLGALRDIELELPDVDAMSVPSRIVHLPLSWNDPEVVLAMRKYQELVRPNAPWCPSNIEFIRRINGLESEEAVKQIIFDANYLVLGLGDVYLGAPVATPIDPRHRLVTTKYNPARTWTPENAVGIGGAYMCIYGMEGPGGYQLFGRTIQMWNSWRETDVFTAGHPWLLRFFDQIRFFPVDHEELSQARAAFPHGAYPIRIEETEFSYADYSRTLAQESDGIAAFKATQQAAFEAERQRWHEARIDEDLETEGEAQPAAGDVPEGCTGVFADVPGNVWKVVAKDGARVSAGDPLLVVESMKMEFTIRAPASAVVRSVAVKPGQTLRAGDVVMALEEV</sequence>
<dbReference type="InterPro" id="IPR050856">
    <property type="entry name" value="Biotin_carboxylase_complex"/>
</dbReference>
<dbReference type="SUPFAM" id="SSF51246">
    <property type="entry name" value="Rudiment single hybrid motif"/>
    <property type="match status" value="1"/>
</dbReference>
<dbReference type="PROSITE" id="PS50979">
    <property type="entry name" value="BC"/>
    <property type="match status" value="1"/>
</dbReference>
<evidence type="ECO:0000256" key="7">
    <source>
        <dbReference type="PROSITE-ProRule" id="PRU00409"/>
    </source>
</evidence>
<dbReference type="Pfam" id="PF00364">
    <property type="entry name" value="Biotin_lipoyl"/>
    <property type="match status" value="1"/>
</dbReference>
<evidence type="ECO:0000256" key="5">
    <source>
        <dbReference type="ARBA" id="ARBA00022840"/>
    </source>
</evidence>
<dbReference type="InterPro" id="IPR029000">
    <property type="entry name" value="Cyclophilin-like_dom_sf"/>
</dbReference>
<dbReference type="InterPro" id="IPR011053">
    <property type="entry name" value="Single_hybrid_motif"/>
</dbReference>
<dbReference type="PROSITE" id="PS00866">
    <property type="entry name" value="CPSASE_1"/>
    <property type="match status" value="1"/>
</dbReference>
<dbReference type="SUPFAM" id="SSF56059">
    <property type="entry name" value="Glutathione synthetase ATP-binding domain-like"/>
    <property type="match status" value="1"/>
</dbReference>
<evidence type="ECO:0000256" key="1">
    <source>
        <dbReference type="ARBA" id="ARBA00001953"/>
    </source>
</evidence>
<dbReference type="InterPro" id="IPR005482">
    <property type="entry name" value="Biotin_COase_C"/>
</dbReference>
<keyword evidence="6" id="KW-0092">Biotin</keyword>
<dbReference type="Pfam" id="PF00289">
    <property type="entry name" value="Biotin_carb_N"/>
    <property type="match status" value="1"/>
</dbReference>
<evidence type="ECO:0000259" key="9">
    <source>
        <dbReference type="PROSITE" id="PS50975"/>
    </source>
</evidence>
<feature type="domain" description="Lipoyl-binding" evidence="8">
    <location>
        <begin position="1100"/>
        <end position="1178"/>
    </location>
</feature>
<evidence type="ECO:0000256" key="2">
    <source>
        <dbReference type="ARBA" id="ARBA00022598"/>
    </source>
</evidence>
<gene>
    <name evidence="11" type="ORF">MAE02_50440</name>
</gene>
<feature type="domain" description="Biotin carboxylation" evidence="10">
    <location>
        <begin position="1"/>
        <end position="444"/>
    </location>
</feature>
<comment type="cofactor">
    <cofactor evidence="1">
        <name>biotin</name>
        <dbReference type="ChEBI" id="CHEBI:57586"/>
    </cofactor>
</comment>
<dbReference type="InterPro" id="IPR006594">
    <property type="entry name" value="LisH"/>
</dbReference>
<evidence type="ECO:0000313" key="12">
    <source>
        <dbReference type="Proteomes" id="UP000321085"/>
    </source>
</evidence>
<dbReference type="Pfam" id="PF02682">
    <property type="entry name" value="CT_C_D"/>
    <property type="match status" value="1"/>
</dbReference>
<keyword evidence="5 7" id="KW-0067">ATP-binding</keyword>
<dbReference type="Pfam" id="PF02786">
    <property type="entry name" value="CPSase_L_D2"/>
    <property type="match status" value="1"/>
</dbReference>
<proteinExistence type="predicted"/>
<dbReference type="SMART" id="SM00797">
    <property type="entry name" value="AHS2"/>
    <property type="match status" value="1"/>
</dbReference>
<dbReference type="Gene3D" id="2.40.50.100">
    <property type="match status" value="1"/>
</dbReference>
<dbReference type="SMART" id="SM00878">
    <property type="entry name" value="Biotin_carb_C"/>
    <property type="match status" value="1"/>
</dbReference>
<protein>
    <submittedName>
        <fullName evidence="11">Urea carboxylase</fullName>
    </submittedName>
</protein>
<name>A0A512BZH6_9HYPH</name>
<dbReference type="SMART" id="SM00796">
    <property type="entry name" value="AHS1"/>
    <property type="match status" value="1"/>
</dbReference>
<dbReference type="InterPro" id="IPR005479">
    <property type="entry name" value="CPAse_ATP-bd"/>
</dbReference>
<dbReference type="Pfam" id="PF02626">
    <property type="entry name" value="CT_A_B"/>
    <property type="match status" value="1"/>
</dbReference>
<dbReference type="SUPFAM" id="SSF51230">
    <property type="entry name" value="Single hybrid motif"/>
    <property type="match status" value="1"/>
</dbReference>
<evidence type="ECO:0000256" key="6">
    <source>
        <dbReference type="ARBA" id="ARBA00023267"/>
    </source>
</evidence>
<feature type="domain" description="ATP-grasp" evidence="9">
    <location>
        <begin position="120"/>
        <end position="317"/>
    </location>
</feature>
<dbReference type="EMBL" id="BJYU01000101">
    <property type="protein sequence ID" value="GEO17348.1"/>
    <property type="molecule type" value="Genomic_DNA"/>
</dbReference>
<dbReference type="PROSITE" id="PS00867">
    <property type="entry name" value="CPSASE_2"/>
    <property type="match status" value="1"/>
</dbReference>
<dbReference type="InterPro" id="IPR011761">
    <property type="entry name" value="ATP-grasp"/>
</dbReference>
<dbReference type="InterPro" id="IPR014084">
    <property type="entry name" value="Urea_COase"/>
</dbReference>
<dbReference type="SUPFAM" id="SSF160467">
    <property type="entry name" value="PH0987 N-terminal domain-like"/>
    <property type="match status" value="1"/>
</dbReference>
<dbReference type="CDD" id="cd06850">
    <property type="entry name" value="biotinyl_domain"/>
    <property type="match status" value="1"/>
</dbReference>
<keyword evidence="2" id="KW-0436">Ligase</keyword>
<dbReference type="RefSeq" id="WP_147022342.1">
    <property type="nucleotide sequence ID" value="NZ_BJYU01000101.1"/>
</dbReference>
<keyword evidence="3 7" id="KW-0547">Nucleotide-binding</keyword>
<dbReference type="PROSITE" id="PS50896">
    <property type="entry name" value="LISH"/>
    <property type="match status" value="1"/>
</dbReference>
<dbReference type="Gene3D" id="3.30.1360.40">
    <property type="match status" value="1"/>
</dbReference>
<evidence type="ECO:0000259" key="10">
    <source>
        <dbReference type="PROSITE" id="PS50979"/>
    </source>
</evidence>
<dbReference type="InterPro" id="IPR000089">
    <property type="entry name" value="Biotin_lipoyl"/>
</dbReference>
<evidence type="ECO:0000256" key="4">
    <source>
        <dbReference type="ARBA" id="ARBA00022801"/>
    </source>
</evidence>
<dbReference type="PROSITE" id="PS50975">
    <property type="entry name" value="ATP_GRASP"/>
    <property type="match status" value="1"/>
</dbReference>
<dbReference type="GO" id="GO:0046872">
    <property type="term" value="F:metal ion binding"/>
    <property type="evidence" value="ECO:0007669"/>
    <property type="project" value="InterPro"/>
</dbReference>
<reference evidence="11 12" key="1">
    <citation type="submission" date="2019-07" db="EMBL/GenBank/DDBJ databases">
        <title>Whole genome shotgun sequence of Microvirga aerophila NBRC 106136.</title>
        <authorList>
            <person name="Hosoyama A."/>
            <person name="Uohara A."/>
            <person name="Ohji S."/>
            <person name="Ichikawa N."/>
        </authorList>
    </citation>
    <scope>NUCLEOTIDE SEQUENCE [LARGE SCALE GENOMIC DNA]</scope>
    <source>
        <strain evidence="11 12">NBRC 106136</strain>
    </source>
</reference>
<dbReference type="InterPro" id="IPR003833">
    <property type="entry name" value="CT_C_D"/>
</dbReference>
<dbReference type="InterPro" id="IPR016185">
    <property type="entry name" value="PreATP-grasp_dom_sf"/>
</dbReference>
<dbReference type="NCBIfam" id="TIGR00724">
    <property type="entry name" value="urea_amlyse_rel"/>
    <property type="match status" value="1"/>
</dbReference>
<organism evidence="11 12">
    <name type="scientific">Microvirga aerophila</name>
    <dbReference type="NCBI Taxonomy" id="670291"/>
    <lineage>
        <taxon>Bacteria</taxon>
        <taxon>Pseudomonadati</taxon>
        <taxon>Pseudomonadota</taxon>
        <taxon>Alphaproteobacteria</taxon>
        <taxon>Hyphomicrobiales</taxon>
        <taxon>Methylobacteriaceae</taxon>
        <taxon>Microvirga</taxon>
    </lineage>
</organism>
<dbReference type="AlphaFoldDB" id="A0A512BZH6"/>
<evidence type="ECO:0000313" key="11">
    <source>
        <dbReference type="EMBL" id="GEO17348.1"/>
    </source>
</evidence>
<dbReference type="GO" id="GO:0016787">
    <property type="term" value="F:hydrolase activity"/>
    <property type="evidence" value="ECO:0007669"/>
    <property type="project" value="UniProtKB-KW"/>
</dbReference>
<dbReference type="PANTHER" id="PTHR18866">
    <property type="entry name" value="CARBOXYLASE:PYRUVATE/ACETYL-COA/PROPIONYL-COA CARBOXYLASE"/>
    <property type="match status" value="1"/>
</dbReference>
<dbReference type="SUPFAM" id="SSF52440">
    <property type="entry name" value="PreATP-grasp domain"/>
    <property type="match status" value="1"/>
</dbReference>
<comment type="caution">
    <text evidence="11">The sequence shown here is derived from an EMBL/GenBank/DDBJ whole genome shotgun (WGS) entry which is preliminary data.</text>
</comment>
<dbReference type="PANTHER" id="PTHR18866:SF128">
    <property type="entry name" value="UREA AMIDOLYASE"/>
    <property type="match status" value="1"/>
</dbReference>
<dbReference type="Gene3D" id="3.30.470.20">
    <property type="entry name" value="ATP-grasp fold, B domain"/>
    <property type="match status" value="1"/>
</dbReference>